<organism evidence="2 3">
    <name type="scientific">Oesophagostomum dentatum</name>
    <name type="common">Nodular worm</name>
    <dbReference type="NCBI Taxonomy" id="61180"/>
    <lineage>
        <taxon>Eukaryota</taxon>
        <taxon>Metazoa</taxon>
        <taxon>Ecdysozoa</taxon>
        <taxon>Nematoda</taxon>
        <taxon>Chromadorea</taxon>
        <taxon>Rhabditida</taxon>
        <taxon>Rhabditina</taxon>
        <taxon>Rhabditomorpha</taxon>
        <taxon>Strongyloidea</taxon>
        <taxon>Strongylidae</taxon>
        <taxon>Oesophagostomum</taxon>
    </lineage>
</organism>
<feature type="coiled-coil region" evidence="1">
    <location>
        <begin position="24"/>
        <end position="51"/>
    </location>
</feature>
<proteinExistence type="predicted"/>
<gene>
    <name evidence="2" type="ORF">OESDEN_12265</name>
</gene>
<keyword evidence="1" id="KW-0175">Coiled coil</keyword>
<dbReference type="EMBL" id="KN556724">
    <property type="protein sequence ID" value="KHJ87945.1"/>
    <property type="molecule type" value="Genomic_DNA"/>
</dbReference>
<evidence type="ECO:0000256" key="1">
    <source>
        <dbReference type="SAM" id="Coils"/>
    </source>
</evidence>
<evidence type="ECO:0000313" key="2">
    <source>
        <dbReference type="EMBL" id="KHJ87945.1"/>
    </source>
</evidence>
<dbReference type="OrthoDB" id="5872779at2759"/>
<name>A0A0B1SXL2_OESDE</name>
<reference evidence="2 3" key="1">
    <citation type="submission" date="2014-03" db="EMBL/GenBank/DDBJ databases">
        <title>Draft genome of the hookworm Oesophagostomum dentatum.</title>
        <authorList>
            <person name="Mitreva M."/>
        </authorList>
    </citation>
    <scope>NUCLEOTIDE SEQUENCE [LARGE SCALE GENOMIC DNA]</scope>
    <source>
        <strain evidence="2 3">OD-Hann</strain>
    </source>
</reference>
<dbReference type="Proteomes" id="UP000053660">
    <property type="component" value="Unassembled WGS sequence"/>
</dbReference>
<dbReference type="AlphaFoldDB" id="A0A0B1SXL2"/>
<keyword evidence="3" id="KW-1185">Reference proteome</keyword>
<sequence>MYIDNLIMTVDEAKEGSVVYFRTKQMFKELNMNLRERLMEIEKTVENLENDGYQLHLAYIASESNPADAGTRGLDKKALVDHMWWTGPKLLKNEPEIWIPQASEDSNDVEMENLPPANLAYELRAVKKTSEGQAEEEMLLDLLQSHDFAGSKRIVA</sequence>
<accession>A0A0B1SXL2</accession>
<protein>
    <submittedName>
        <fullName evidence="2">Uncharacterized protein</fullName>
    </submittedName>
</protein>
<evidence type="ECO:0000313" key="3">
    <source>
        <dbReference type="Proteomes" id="UP000053660"/>
    </source>
</evidence>